<sequence>MSLDLVERARLFATAAHAAIDQRRKYGGAPYIEHPEAVARLVAEHQADEVMMAAAWLHDVVEDTAVSLELVREEFGENVAGLVDALSDMQTPEEGNRAARKQRAAQRLSLADPRAQTIKYADLIHNTSSIVRHDRGFARIYLEEKRHLLEIMDQGDPGLRQRALRVLQVADGELSSRGRHAGGEHGENLDDPRQD</sequence>
<dbReference type="RefSeq" id="WP_073436235.1">
    <property type="nucleotide sequence ID" value="NZ_BJXU01000094.1"/>
</dbReference>
<protein>
    <submittedName>
        <fullName evidence="4">HD domain-containing protein</fullName>
    </submittedName>
</protein>
<dbReference type="SMART" id="SM00471">
    <property type="entry name" value="HDc"/>
    <property type="match status" value="1"/>
</dbReference>
<dbReference type="EMBL" id="BJXU01000094">
    <property type="protein sequence ID" value="GEN24570.1"/>
    <property type="molecule type" value="Genomic_DNA"/>
</dbReference>
<name>A0A1M7JL11_9GAMM</name>
<dbReference type="STRING" id="44933.SAMN05660971_03216"/>
<proteinExistence type="predicted"/>
<dbReference type="Gene3D" id="1.10.3210.10">
    <property type="entry name" value="Hypothetical protein af1432"/>
    <property type="match status" value="1"/>
</dbReference>
<feature type="compositionally biased region" description="Basic and acidic residues" evidence="1">
    <location>
        <begin position="181"/>
        <end position="195"/>
    </location>
</feature>
<dbReference type="OrthoDB" id="9802385at2"/>
<dbReference type="InterPro" id="IPR003607">
    <property type="entry name" value="HD/PDEase_dom"/>
</dbReference>
<keyword evidence="6" id="KW-1185">Reference proteome</keyword>
<dbReference type="PANTHER" id="PTHR46246:SF1">
    <property type="entry name" value="GUANOSINE-3',5'-BIS(DIPHOSPHATE) 3'-PYROPHOSPHOHYDROLASE MESH1"/>
    <property type="match status" value="1"/>
</dbReference>
<gene>
    <name evidence="3" type="ORF">HCU01_25190</name>
    <name evidence="4" type="ORF">SAMN05660971_03216</name>
</gene>
<reference evidence="3 6" key="2">
    <citation type="submission" date="2019-07" db="EMBL/GenBank/DDBJ databases">
        <title>Whole genome shotgun sequence of Halomonas cupida NBRC 102219.</title>
        <authorList>
            <person name="Hosoyama A."/>
            <person name="Uohara A."/>
            <person name="Ohji S."/>
            <person name="Ichikawa N."/>
        </authorList>
    </citation>
    <scope>NUCLEOTIDE SEQUENCE [LARGE SCALE GENOMIC DNA]</scope>
    <source>
        <strain evidence="3 6">NBRC 102219</strain>
    </source>
</reference>
<reference evidence="4 5" key="1">
    <citation type="submission" date="2016-11" db="EMBL/GenBank/DDBJ databases">
        <authorList>
            <person name="Jaros S."/>
            <person name="Januszkiewicz K."/>
            <person name="Wedrychowicz H."/>
        </authorList>
    </citation>
    <scope>NUCLEOTIDE SEQUENCE [LARGE SCALE GENOMIC DNA]</scope>
    <source>
        <strain evidence="4 5">DSM 4740</strain>
    </source>
</reference>
<feature type="region of interest" description="Disordered" evidence="1">
    <location>
        <begin position="174"/>
        <end position="195"/>
    </location>
</feature>
<dbReference type="Proteomes" id="UP000321726">
    <property type="component" value="Unassembled WGS sequence"/>
</dbReference>
<feature type="domain" description="HD/PDEase" evidence="2">
    <location>
        <begin position="27"/>
        <end position="136"/>
    </location>
</feature>
<dbReference type="InterPro" id="IPR052194">
    <property type="entry name" value="MESH1"/>
</dbReference>
<evidence type="ECO:0000313" key="3">
    <source>
        <dbReference type="EMBL" id="GEN24570.1"/>
    </source>
</evidence>
<evidence type="ECO:0000313" key="6">
    <source>
        <dbReference type="Proteomes" id="UP000321726"/>
    </source>
</evidence>
<accession>A0A1M7JL11</accession>
<dbReference type="Proteomes" id="UP000184123">
    <property type="component" value="Unassembled WGS sequence"/>
</dbReference>
<dbReference type="PANTHER" id="PTHR46246">
    <property type="entry name" value="GUANOSINE-3',5'-BIS(DIPHOSPHATE) 3'-PYROPHOSPHOHYDROLASE MESH1"/>
    <property type="match status" value="1"/>
</dbReference>
<dbReference type="EMBL" id="FRCA01000009">
    <property type="protein sequence ID" value="SHM53760.1"/>
    <property type="molecule type" value="Genomic_DNA"/>
</dbReference>
<organism evidence="4 5">
    <name type="scientific">Halomonas cupida</name>
    <dbReference type="NCBI Taxonomy" id="44933"/>
    <lineage>
        <taxon>Bacteria</taxon>
        <taxon>Pseudomonadati</taxon>
        <taxon>Pseudomonadota</taxon>
        <taxon>Gammaproteobacteria</taxon>
        <taxon>Oceanospirillales</taxon>
        <taxon>Halomonadaceae</taxon>
        <taxon>Halomonas</taxon>
    </lineage>
</organism>
<evidence type="ECO:0000313" key="5">
    <source>
        <dbReference type="Proteomes" id="UP000184123"/>
    </source>
</evidence>
<evidence type="ECO:0000259" key="2">
    <source>
        <dbReference type="SMART" id="SM00471"/>
    </source>
</evidence>
<dbReference type="GO" id="GO:0008893">
    <property type="term" value="F:guanosine-3',5'-bis(diphosphate) 3'-diphosphatase activity"/>
    <property type="evidence" value="ECO:0007669"/>
    <property type="project" value="TreeGrafter"/>
</dbReference>
<dbReference type="SUPFAM" id="SSF109604">
    <property type="entry name" value="HD-domain/PDEase-like"/>
    <property type="match status" value="1"/>
</dbReference>
<evidence type="ECO:0000313" key="4">
    <source>
        <dbReference type="EMBL" id="SHM53760.1"/>
    </source>
</evidence>
<evidence type="ECO:0000256" key="1">
    <source>
        <dbReference type="SAM" id="MobiDB-lite"/>
    </source>
</evidence>
<dbReference type="Pfam" id="PF13328">
    <property type="entry name" value="HD_4"/>
    <property type="match status" value="1"/>
</dbReference>
<dbReference type="AlphaFoldDB" id="A0A1M7JL11"/>